<feature type="region of interest" description="Disordered" evidence="2">
    <location>
        <begin position="1"/>
        <end position="42"/>
    </location>
</feature>
<dbReference type="AlphaFoldDB" id="A0A5J4NMX2"/>
<feature type="compositionally biased region" description="Polar residues" evidence="2">
    <location>
        <begin position="774"/>
        <end position="789"/>
    </location>
</feature>
<dbReference type="Pfam" id="PF00017">
    <property type="entry name" value="SH2"/>
    <property type="match status" value="1"/>
</dbReference>
<gene>
    <name evidence="4" type="ORF">DEA37_0003378</name>
</gene>
<dbReference type="PANTHER" id="PTHR15832">
    <property type="entry name" value="SHC (SRC HOMOLOGY DOMAIN C-TERMINAL) ADAPTOR HOMOLOG"/>
    <property type="match status" value="1"/>
</dbReference>
<dbReference type="PROSITE" id="PS50001">
    <property type="entry name" value="SH2"/>
    <property type="match status" value="1"/>
</dbReference>
<keyword evidence="1" id="KW-0727">SH2 domain</keyword>
<dbReference type="SMART" id="SM00252">
    <property type="entry name" value="SH2"/>
    <property type="match status" value="1"/>
</dbReference>
<feature type="compositionally biased region" description="Polar residues" evidence="2">
    <location>
        <begin position="517"/>
        <end position="526"/>
    </location>
</feature>
<evidence type="ECO:0000259" key="3">
    <source>
        <dbReference type="PROSITE" id="PS50001"/>
    </source>
</evidence>
<feature type="region of interest" description="Disordered" evidence="2">
    <location>
        <begin position="458"/>
        <end position="526"/>
    </location>
</feature>
<sequence>MANSDSNHATDNNASVLGMLELPPPPTCPPPPLSNRPESDFPVVSAAGDAIPLGRSASDPTNPLRTILDCSMAGNRDADALPDLTVVDQLEICNSSDELENRFRRISTPQAVDVAFRRRHFLRRGAENRFSGIADMQILGGSTRQPRRRQGLSWTNLFASTRHSAFIPGVASGTDREAPDLLEILSAQRSPQKQPHIFVDLRTFAGGSPVVALKERLDAQAVADAKANAFAEAAAVLAAAKQASECTSSPIRSDEVLPSQVTPVPFPVATSTSPCSSTTGIITTTTTASAHNEPNVSVHESVESPPTPPVRMHSLRRGLHLSPATHPSLSTQIISSSFPERIYDEAETEVKDRTAGATTVISHRRGVSHSHETKVPLHDPMNNGYPSRRIDTAVNSPSYFSRQPISSRLADAAPVRPRQFALRNVNSQSSSMAIADNRARQALMNNTSSSSFRLAASSIASQTNQNPVHTRDRRSTKPLPSRQSHVSVGYPTQPAPEVPIGSSRAPSHLTVDETFTPRGTSFTSSMTTHMGCAPTGINGNSGLTHSGWTQQQTAVDGSNVMSTSTFSAETPTPTATPTPTQTPQPSLSNSHGSNNAVNMFATSPEEWEFLKHAPWYQALLPREIAFELLAREEIGSFLVRNSVSHPDCCALSVRVPLSDNPTGIIHYLIQRTTNGVRLKGLDKEWPSLKALITHLTVMPEMLPCPLRLPAHVSNPIFTQADERPAAAGCNPQGSDPVLDGSGSSSRRNLRTTTHAELLQSVSSLPSRPVPPSCASRSYSSKTNGSASSAMTAPHCASVLTSSFQPSSNVDGTNGQLENRHLLAISTACETRVHEHVLFTVSDSTGTNAVHPSSNFSESLGATGHWDQRQPPIQSGRGSTVEPREAEDEDEDYQRLSDFSSILADLKLKPDREVTSC</sequence>
<proteinExistence type="predicted"/>
<feature type="compositionally biased region" description="Low complexity" evidence="2">
    <location>
        <begin position="562"/>
        <end position="573"/>
    </location>
</feature>
<dbReference type="EMBL" id="QNGE01001750">
    <property type="protein sequence ID" value="KAA3676911.1"/>
    <property type="molecule type" value="Genomic_DNA"/>
</dbReference>
<dbReference type="SUPFAM" id="SSF55550">
    <property type="entry name" value="SH2 domain"/>
    <property type="match status" value="1"/>
</dbReference>
<organism evidence="4 5">
    <name type="scientific">Paragonimus westermani</name>
    <dbReference type="NCBI Taxonomy" id="34504"/>
    <lineage>
        <taxon>Eukaryota</taxon>
        <taxon>Metazoa</taxon>
        <taxon>Spiralia</taxon>
        <taxon>Lophotrochozoa</taxon>
        <taxon>Platyhelminthes</taxon>
        <taxon>Trematoda</taxon>
        <taxon>Digenea</taxon>
        <taxon>Plagiorchiida</taxon>
        <taxon>Troglotremata</taxon>
        <taxon>Troglotrematidae</taxon>
        <taxon>Paragonimus</taxon>
    </lineage>
</organism>
<feature type="domain" description="SH2" evidence="3">
    <location>
        <begin position="615"/>
        <end position="710"/>
    </location>
</feature>
<feature type="region of interest" description="Disordered" evidence="2">
    <location>
        <begin position="844"/>
        <end position="894"/>
    </location>
</feature>
<feature type="region of interest" description="Disordered" evidence="2">
    <location>
        <begin position="724"/>
        <end position="789"/>
    </location>
</feature>
<feature type="region of interest" description="Disordered" evidence="2">
    <location>
        <begin position="558"/>
        <end position="596"/>
    </location>
</feature>
<dbReference type="Proteomes" id="UP000324629">
    <property type="component" value="Unassembled WGS sequence"/>
</dbReference>
<reference evidence="4 5" key="1">
    <citation type="journal article" date="2019" name="Gigascience">
        <title>Whole-genome sequence of the oriental lung fluke Paragonimus westermani.</title>
        <authorList>
            <person name="Oey H."/>
            <person name="Zakrzewski M."/>
            <person name="Narain K."/>
            <person name="Devi K.R."/>
            <person name="Agatsuma T."/>
            <person name="Nawaratna S."/>
            <person name="Gobert G.N."/>
            <person name="Jones M.K."/>
            <person name="Ragan M.A."/>
            <person name="McManus D.P."/>
            <person name="Krause L."/>
        </authorList>
    </citation>
    <scope>NUCLEOTIDE SEQUENCE [LARGE SCALE GENOMIC DNA]</scope>
    <source>
        <strain evidence="4 5">IND2009</strain>
    </source>
</reference>
<name>A0A5J4NMX2_9TREM</name>
<feature type="region of interest" description="Disordered" evidence="2">
    <location>
        <begin position="365"/>
        <end position="388"/>
    </location>
</feature>
<feature type="compositionally biased region" description="Polar residues" evidence="2">
    <location>
        <begin position="741"/>
        <end position="754"/>
    </location>
</feature>
<dbReference type="Gene3D" id="3.30.505.10">
    <property type="entry name" value="SH2 domain"/>
    <property type="match status" value="1"/>
</dbReference>
<evidence type="ECO:0000256" key="2">
    <source>
        <dbReference type="SAM" id="MobiDB-lite"/>
    </source>
</evidence>
<feature type="compositionally biased region" description="Polar residues" evidence="2">
    <location>
        <begin position="1"/>
        <end position="15"/>
    </location>
</feature>
<accession>A0A5J4NMX2</accession>
<feature type="compositionally biased region" description="Polar residues" evidence="2">
    <location>
        <begin position="844"/>
        <end position="859"/>
    </location>
</feature>
<evidence type="ECO:0000313" key="4">
    <source>
        <dbReference type="EMBL" id="KAA3676911.1"/>
    </source>
</evidence>
<evidence type="ECO:0000313" key="5">
    <source>
        <dbReference type="Proteomes" id="UP000324629"/>
    </source>
</evidence>
<feature type="compositionally biased region" description="Pro residues" evidence="2">
    <location>
        <begin position="22"/>
        <end position="34"/>
    </location>
</feature>
<protein>
    <recommendedName>
        <fullName evidence="3">SH2 domain-containing protein</fullName>
    </recommendedName>
</protein>
<dbReference type="InterPro" id="IPR000980">
    <property type="entry name" value="SH2"/>
</dbReference>
<evidence type="ECO:0000256" key="1">
    <source>
        <dbReference type="PROSITE-ProRule" id="PRU00191"/>
    </source>
</evidence>
<keyword evidence="5" id="KW-1185">Reference proteome</keyword>
<dbReference type="PANTHER" id="PTHR15832:SF2">
    <property type="entry name" value="SH2 DOMAIN-CONTAINING PROTEIN"/>
    <property type="match status" value="1"/>
</dbReference>
<dbReference type="InterPro" id="IPR036860">
    <property type="entry name" value="SH2_dom_sf"/>
</dbReference>
<comment type="caution">
    <text evidence="4">The sequence shown here is derived from an EMBL/GenBank/DDBJ whole genome shotgun (WGS) entry which is preliminary data.</text>
</comment>